<evidence type="ECO:0000256" key="1">
    <source>
        <dbReference type="SAM" id="Phobius"/>
    </source>
</evidence>
<evidence type="ECO:0000313" key="2">
    <source>
        <dbReference type="EMBL" id="MCC0093311.1"/>
    </source>
</evidence>
<sequence length="87" mass="8807">MILILGLIILIATLIVTVAWVMADLGSAHELTNDFSSFGYHVTSSTGVVLYGIAIGALAVLGLVLMLAGAAGQPVATAPSRRSAGAR</sequence>
<feature type="transmembrane region" description="Helical" evidence="1">
    <location>
        <begin position="47"/>
        <end position="72"/>
    </location>
</feature>
<reference evidence="2 3" key="1">
    <citation type="submission" date="2021-08" db="EMBL/GenBank/DDBJ databases">
        <title>Genomic Architecture of Streptomyces flavotricini NGL1 and Streptomyces erythrochromogenes HMS4 With Differential Plant Beneficial attributes and laccase production capabilities.</title>
        <authorList>
            <person name="Salwan R."/>
            <person name="Kaur R."/>
            <person name="Sharma V."/>
        </authorList>
    </citation>
    <scope>NUCLEOTIDE SEQUENCE [LARGE SCALE GENOMIC DNA]</scope>
    <source>
        <strain evidence="2 3">NGL1</strain>
    </source>
</reference>
<gene>
    <name evidence="2" type="ORF">K7B10_00530</name>
</gene>
<keyword evidence="1" id="KW-1133">Transmembrane helix</keyword>
<dbReference type="Proteomes" id="UP001520654">
    <property type="component" value="Unassembled WGS sequence"/>
</dbReference>
<proteinExistence type="predicted"/>
<keyword evidence="1" id="KW-0812">Transmembrane</keyword>
<comment type="caution">
    <text evidence="2">The sequence shown here is derived from an EMBL/GenBank/DDBJ whole genome shotgun (WGS) entry which is preliminary data.</text>
</comment>
<protein>
    <recommendedName>
        <fullName evidence="4">Integral membrane protein</fullName>
    </recommendedName>
</protein>
<keyword evidence="3" id="KW-1185">Reference proteome</keyword>
<evidence type="ECO:0008006" key="4">
    <source>
        <dbReference type="Google" id="ProtNLM"/>
    </source>
</evidence>
<dbReference type="EMBL" id="JAINUL010000001">
    <property type="protein sequence ID" value="MCC0093311.1"/>
    <property type="molecule type" value="Genomic_DNA"/>
</dbReference>
<keyword evidence="1" id="KW-0472">Membrane</keyword>
<name>A0ABS8DWX0_9ACTN</name>
<organism evidence="2 3">
    <name type="scientific">Streptomyces flavotricini</name>
    <dbReference type="NCBI Taxonomy" id="66888"/>
    <lineage>
        <taxon>Bacteria</taxon>
        <taxon>Bacillati</taxon>
        <taxon>Actinomycetota</taxon>
        <taxon>Actinomycetes</taxon>
        <taxon>Kitasatosporales</taxon>
        <taxon>Streptomycetaceae</taxon>
        <taxon>Streptomyces</taxon>
    </lineage>
</organism>
<evidence type="ECO:0000313" key="3">
    <source>
        <dbReference type="Proteomes" id="UP001520654"/>
    </source>
</evidence>
<accession>A0ABS8DWX0</accession>
<dbReference type="RefSeq" id="WP_229333967.1">
    <property type="nucleotide sequence ID" value="NZ_JAINUL010000001.1"/>
</dbReference>